<dbReference type="PANTHER" id="PTHR16079:SF4">
    <property type="entry name" value="E3 UBIQUITIN-PROTEIN LIGASE CHFR"/>
    <property type="match status" value="1"/>
</dbReference>
<keyword evidence="8" id="KW-1185">Reference proteome</keyword>
<keyword evidence="2" id="KW-0808">Transferase</keyword>
<evidence type="ECO:0000313" key="7">
    <source>
        <dbReference type="EMBL" id="VDP69356.1"/>
    </source>
</evidence>
<protein>
    <submittedName>
        <fullName evidence="9">C2H2-type domain-containing protein</fullName>
    </submittedName>
</protein>
<dbReference type="Proteomes" id="UP000272942">
    <property type="component" value="Unassembled WGS sequence"/>
</dbReference>
<dbReference type="GO" id="GO:0004842">
    <property type="term" value="F:ubiquitin-protein transferase activity"/>
    <property type="evidence" value="ECO:0007669"/>
    <property type="project" value="TreeGrafter"/>
</dbReference>
<sequence length="304" mass="33905">MKWEDFPRRREKAPGIPLLRPASGFFTSKLPITCRVQVQGYGKNHQLDALATLFVAQNPDKERTEKEKEEIQDKIRRLKPQVTNFLQSCSTPSADASGFTGPSPPACPVCGYGGYQSMPHTGSCAMHDICACCQRPVPAYVPQQSSENQVQCEICRRSFCALISPTGCPNCLNDCLTRLIDLRNMTALPSDLLLRNTVETSILKDHLATKGISVSDFVQSCLDNLDPNLFGPNGSTDQSLICHGCGLRCLSQMAYKQREAIPNDELPVTVTARPNCYYGRKCRTQRTNMSHAHRYNHICEQTRF</sequence>
<dbReference type="PANTHER" id="PTHR16079">
    <property type="entry name" value="UBIQUITIN LIGASE PROTEIN CHFR"/>
    <property type="match status" value="1"/>
</dbReference>
<dbReference type="InterPro" id="IPR052256">
    <property type="entry name" value="E3_ubiquitin-ligase_CHFR"/>
</dbReference>
<gene>
    <name evidence="7" type="ORF">ECPE_LOCUS3387</name>
</gene>
<dbReference type="EMBL" id="UZAN01040350">
    <property type="protein sequence ID" value="VDP69356.1"/>
    <property type="molecule type" value="Genomic_DNA"/>
</dbReference>
<evidence type="ECO:0000313" key="8">
    <source>
        <dbReference type="Proteomes" id="UP000272942"/>
    </source>
</evidence>
<name>A0A183A8V2_9TREM</name>
<evidence type="ECO:0000313" key="9">
    <source>
        <dbReference type="WBParaSite" id="ECPE_0000339001-mRNA-1"/>
    </source>
</evidence>
<dbReference type="OrthoDB" id="1305878at2759"/>
<keyword evidence="3" id="KW-0833">Ubl conjugation pathway</keyword>
<feature type="domain" description="E3 ubiquitin-protein ligase CHFR cysteine rich" evidence="6">
    <location>
        <begin position="125"/>
        <end position="261"/>
    </location>
</feature>
<dbReference type="GO" id="GO:0005634">
    <property type="term" value="C:nucleus"/>
    <property type="evidence" value="ECO:0007669"/>
    <property type="project" value="UniProtKB-SubCell"/>
</dbReference>
<keyword evidence="5" id="KW-0131">Cell cycle</keyword>
<evidence type="ECO:0000256" key="2">
    <source>
        <dbReference type="ARBA" id="ARBA00022679"/>
    </source>
</evidence>
<dbReference type="AlphaFoldDB" id="A0A183A8V2"/>
<dbReference type="GO" id="GO:0006511">
    <property type="term" value="P:ubiquitin-dependent protein catabolic process"/>
    <property type="evidence" value="ECO:0007669"/>
    <property type="project" value="TreeGrafter"/>
</dbReference>
<dbReference type="InterPro" id="IPR040909">
    <property type="entry name" value="CHFR_Znf-CRD"/>
</dbReference>
<evidence type="ECO:0000259" key="6">
    <source>
        <dbReference type="Pfam" id="PF17979"/>
    </source>
</evidence>
<dbReference type="GO" id="GO:0016567">
    <property type="term" value="P:protein ubiquitination"/>
    <property type="evidence" value="ECO:0007669"/>
    <property type="project" value="TreeGrafter"/>
</dbReference>
<dbReference type="Pfam" id="PF17979">
    <property type="entry name" value="zf-CRD"/>
    <property type="match status" value="1"/>
</dbReference>
<evidence type="ECO:0000256" key="4">
    <source>
        <dbReference type="ARBA" id="ARBA00023242"/>
    </source>
</evidence>
<comment type="subcellular location">
    <subcellularLocation>
        <location evidence="1">Nucleus</location>
    </subcellularLocation>
</comment>
<proteinExistence type="predicted"/>
<evidence type="ECO:0000256" key="1">
    <source>
        <dbReference type="ARBA" id="ARBA00004123"/>
    </source>
</evidence>
<reference evidence="9" key="1">
    <citation type="submission" date="2016-06" db="UniProtKB">
        <authorList>
            <consortium name="WormBaseParasite"/>
        </authorList>
    </citation>
    <scope>IDENTIFICATION</scope>
</reference>
<keyword evidence="4" id="KW-0539">Nucleus</keyword>
<dbReference type="WBParaSite" id="ECPE_0000339001-mRNA-1">
    <property type="protein sequence ID" value="ECPE_0000339001-mRNA-1"/>
    <property type="gene ID" value="ECPE_0000339001"/>
</dbReference>
<organism evidence="9">
    <name type="scientific">Echinostoma caproni</name>
    <dbReference type="NCBI Taxonomy" id="27848"/>
    <lineage>
        <taxon>Eukaryota</taxon>
        <taxon>Metazoa</taxon>
        <taxon>Spiralia</taxon>
        <taxon>Lophotrochozoa</taxon>
        <taxon>Platyhelminthes</taxon>
        <taxon>Trematoda</taxon>
        <taxon>Digenea</taxon>
        <taxon>Plagiorchiida</taxon>
        <taxon>Echinostomata</taxon>
        <taxon>Echinostomatoidea</taxon>
        <taxon>Echinostomatidae</taxon>
        <taxon>Echinostoma</taxon>
    </lineage>
</organism>
<accession>A0A183A8V2</accession>
<evidence type="ECO:0000256" key="3">
    <source>
        <dbReference type="ARBA" id="ARBA00022786"/>
    </source>
</evidence>
<evidence type="ECO:0000256" key="5">
    <source>
        <dbReference type="ARBA" id="ARBA00023306"/>
    </source>
</evidence>
<reference evidence="7 8" key="2">
    <citation type="submission" date="2018-11" db="EMBL/GenBank/DDBJ databases">
        <authorList>
            <consortium name="Pathogen Informatics"/>
        </authorList>
    </citation>
    <scope>NUCLEOTIDE SEQUENCE [LARGE SCALE GENOMIC DNA]</scope>
    <source>
        <strain evidence="7 8">Egypt</strain>
    </source>
</reference>